<evidence type="ECO:0000259" key="6">
    <source>
        <dbReference type="PROSITE" id="PS51085"/>
    </source>
</evidence>
<accession>A0A7U9DYX3</accession>
<keyword evidence="4" id="KW-0408">Iron</keyword>
<dbReference type="PROSITE" id="PS51669">
    <property type="entry name" value="4FE4S_MOW_BIS_MGD"/>
    <property type="match status" value="1"/>
</dbReference>
<dbReference type="SUPFAM" id="SSF54292">
    <property type="entry name" value="2Fe-2S ferredoxin-like"/>
    <property type="match status" value="1"/>
</dbReference>
<keyword evidence="2" id="KW-0479">Metal-binding</keyword>
<name>A0A7U9DYX3_STRLI</name>
<dbReference type="Pfam" id="PF04879">
    <property type="entry name" value="Molybdop_Fe4S4"/>
    <property type="match status" value="1"/>
</dbReference>
<keyword evidence="5" id="KW-0411">Iron-sulfur</keyword>
<keyword evidence="9" id="KW-0830">Ubiquinone</keyword>
<keyword evidence="3" id="KW-0677">Repeat</keyword>
<reference evidence="10" key="1">
    <citation type="journal article" date="2013" name="Genome Biol. Evol.">
        <title>The genome sequence of Streptomyces lividans 66 reveals a novel tRNA-dependent peptide biosynthetic system within a metal-related genomic island.</title>
        <authorList>
            <person name="Cruz-Morales P."/>
            <person name="Vijgenboom E."/>
            <person name="Iruegas-Bocardo F."/>
            <person name="Girard G."/>
            <person name="Yanez-Guerra L.A."/>
            <person name="Ramos-Aboites H.E."/>
            <person name="Pernodet J.L."/>
            <person name="Anne J."/>
            <person name="van Wezel G.P."/>
            <person name="Barona-Gomez F."/>
        </authorList>
    </citation>
    <scope>NUCLEOTIDE SEQUENCE [LARGE SCALE GENOMIC DNA]</scope>
    <source>
        <strain evidence="10">1326</strain>
    </source>
</reference>
<protein>
    <submittedName>
        <fullName evidence="9">NADH-ubiquinone oxidoreductase chain G2</fullName>
        <ecNumber evidence="9">1.2.1.2</ecNumber>
        <ecNumber evidence="9">1.6.5.3</ecNumber>
    </submittedName>
</protein>
<dbReference type="AlphaFoldDB" id="A0A7U9DYX3"/>
<dbReference type="PROSITE" id="PS51379">
    <property type="entry name" value="4FE4S_FER_2"/>
    <property type="match status" value="1"/>
</dbReference>
<sequence length="274" mass="29952">MEFTLDGQEARVPEGSTILDACRAAGKDVPTLCEGDTLAPKNACRVCVVDVEGARTLAPACSRKAEPGMVVRTDTERARHSRKVVLELLASSVDLSTTPSVAQWIKEYEAKPDRFGPDAARVDEEPRVDNDLYVRDYGKCILCYKCVDACGDQWQNSFAISVAGRGFDARISVEQDGPLTDSACVYCGNCIEVCPTGALSFKSEFDMRAAGTWDQERQTETTTVCAYCGVGCNLTLHVQDNEIVKVTSPHDNPVTHGNLCIKGRFGYQHVQNRD</sequence>
<dbReference type="InterPro" id="IPR001041">
    <property type="entry name" value="2Fe-2S_ferredoxin-type"/>
</dbReference>
<dbReference type="EMBL" id="CM001889">
    <property type="protein sequence ID" value="EOY51617.1"/>
    <property type="molecule type" value="Genomic_DNA"/>
</dbReference>
<feature type="domain" description="4Fe-4S ferredoxin-type" evidence="7">
    <location>
        <begin position="176"/>
        <end position="204"/>
    </location>
</feature>
<evidence type="ECO:0000256" key="5">
    <source>
        <dbReference type="ARBA" id="ARBA00023014"/>
    </source>
</evidence>
<dbReference type="Pfam" id="PF12838">
    <property type="entry name" value="Fer4_7"/>
    <property type="match status" value="1"/>
</dbReference>
<dbReference type="InterPro" id="IPR050157">
    <property type="entry name" value="PSI_iron-sulfur_center"/>
</dbReference>
<dbReference type="Pfam" id="PF13510">
    <property type="entry name" value="Fer2_4"/>
    <property type="match status" value="1"/>
</dbReference>
<evidence type="ECO:0000256" key="4">
    <source>
        <dbReference type="ARBA" id="ARBA00023004"/>
    </source>
</evidence>
<evidence type="ECO:0000313" key="9">
    <source>
        <dbReference type="EMBL" id="EOY51617.1"/>
    </source>
</evidence>
<feature type="domain" description="4Fe-4S Mo/W bis-MGD-type" evidence="8">
    <location>
        <begin position="218"/>
        <end position="274"/>
    </location>
</feature>
<dbReference type="PANTHER" id="PTHR24960:SF84">
    <property type="entry name" value="HYDROGENASE SUBUNIT"/>
    <property type="match status" value="1"/>
</dbReference>
<organism evidence="9 10">
    <name type="scientific">Streptomyces lividans 1326</name>
    <dbReference type="NCBI Taxonomy" id="1200984"/>
    <lineage>
        <taxon>Bacteria</taxon>
        <taxon>Bacillati</taxon>
        <taxon>Actinomycetota</taxon>
        <taxon>Actinomycetes</taxon>
        <taxon>Kitasatosporales</taxon>
        <taxon>Streptomycetaceae</taxon>
        <taxon>Streptomyces</taxon>
    </lineage>
</organism>
<evidence type="ECO:0000256" key="2">
    <source>
        <dbReference type="ARBA" id="ARBA00022723"/>
    </source>
</evidence>
<dbReference type="Proteomes" id="UP000014062">
    <property type="component" value="Chromosome"/>
</dbReference>
<dbReference type="InterPro" id="IPR017896">
    <property type="entry name" value="4Fe4S_Fe-S-bd"/>
</dbReference>
<dbReference type="PANTHER" id="PTHR24960">
    <property type="entry name" value="PHOTOSYSTEM I IRON-SULFUR CENTER-RELATED"/>
    <property type="match status" value="1"/>
</dbReference>
<evidence type="ECO:0000313" key="10">
    <source>
        <dbReference type="Proteomes" id="UP000014062"/>
    </source>
</evidence>
<dbReference type="GO" id="GO:0046872">
    <property type="term" value="F:metal ion binding"/>
    <property type="evidence" value="ECO:0007669"/>
    <property type="project" value="UniProtKB-KW"/>
</dbReference>
<dbReference type="EC" id="1.2.1.2" evidence="9"/>
<dbReference type="EC" id="1.6.5.3" evidence="9"/>
<dbReference type="InterPro" id="IPR027467">
    <property type="entry name" value="MopterinOxRdtase_cofactor_BS"/>
</dbReference>
<dbReference type="InterPro" id="IPR006963">
    <property type="entry name" value="Mopterin_OxRdtase_4Fe-4S_dom"/>
</dbReference>
<dbReference type="PROSITE" id="PS00198">
    <property type="entry name" value="4FE4S_FER_1"/>
    <property type="match status" value="1"/>
</dbReference>
<dbReference type="SMART" id="SM00926">
    <property type="entry name" value="Molybdop_Fe4S4"/>
    <property type="match status" value="1"/>
</dbReference>
<keyword evidence="1" id="KW-0004">4Fe-4S</keyword>
<dbReference type="Gene3D" id="3.10.20.740">
    <property type="match status" value="1"/>
</dbReference>
<dbReference type="InterPro" id="IPR036010">
    <property type="entry name" value="2Fe-2S_ferredoxin-like_sf"/>
</dbReference>
<dbReference type="FunFam" id="2.20.25.90:FF:000001">
    <property type="entry name" value="Formate dehydrogenase subunit alpha"/>
    <property type="match status" value="1"/>
</dbReference>
<evidence type="ECO:0000256" key="3">
    <source>
        <dbReference type="ARBA" id="ARBA00022737"/>
    </source>
</evidence>
<dbReference type="FunFam" id="3.10.20.740:FF:000003">
    <property type="entry name" value="Formate dehydrogenase subunit alpha"/>
    <property type="match status" value="1"/>
</dbReference>
<evidence type="ECO:0000256" key="1">
    <source>
        <dbReference type="ARBA" id="ARBA00022485"/>
    </source>
</evidence>
<keyword evidence="9" id="KW-0560">Oxidoreductase</keyword>
<dbReference type="GO" id="GO:0016491">
    <property type="term" value="F:oxidoreductase activity"/>
    <property type="evidence" value="ECO:0007669"/>
    <property type="project" value="UniProtKB-KW"/>
</dbReference>
<dbReference type="PROSITE" id="PS51085">
    <property type="entry name" value="2FE2S_FER_2"/>
    <property type="match status" value="1"/>
</dbReference>
<dbReference type="PROSITE" id="PS00551">
    <property type="entry name" value="MOLYBDOPTERIN_PROK_1"/>
    <property type="match status" value="1"/>
</dbReference>
<dbReference type="InterPro" id="IPR017900">
    <property type="entry name" value="4Fe4S_Fe_S_CS"/>
</dbReference>
<proteinExistence type="predicted"/>
<dbReference type="FunFam" id="3.30.70.20:FF:000035">
    <property type="entry name" value="Iron hydrogenase 1"/>
    <property type="match status" value="1"/>
</dbReference>
<evidence type="ECO:0000259" key="8">
    <source>
        <dbReference type="PROSITE" id="PS51669"/>
    </source>
</evidence>
<dbReference type="Gene3D" id="3.30.70.20">
    <property type="match status" value="1"/>
</dbReference>
<dbReference type="SUPFAM" id="SSF54862">
    <property type="entry name" value="4Fe-4S ferredoxins"/>
    <property type="match status" value="1"/>
</dbReference>
<dbReference type="SUPFAM" id="SSF53706">
    <property type="entry name" value="Formate dehydrogenase/DMSO reductase, domains 1-3"/>
    <property type="match status" value="1"/>
</dbReference>
<dbReference type="GO" id="GO:0051539">
    <property type="term" value="F:4 iron, 4 sulfur cluster binding"/>
    <property type="evidence" value="ECO:0007669"/>
    <property type="project" value="UniProtKB-KW"/>
</dbReference>
<evidence type="ECO:0000259" key="7">
    <source>
        <dbReference type="PROSITE" id="PS51379"/>
    </source>
</evidence>
<gene>
    <name evidence="9" type="ORF">SLI_6912</name>
</gene>
<dbReference type="Gene3D" id="2.20.25.90">
    <property type="entry name" value="ADC-like domains"/>
    <property type="match status" value="1"/>
</dbReference>
<feature type="domain" description="2Fe-2S ferredoxin-type" evidence="6">
    <location>
        <begin position="1"/>
        <end position="77"/>
    </location>
</feature>
<dbReference type="CDD" id="cd00207">
    <property type="entry name" value="fer2"/>
    <property type="match status" value="1"/>
</dbReference>